<comment type="catalytic activity">
    <reaction evidence="1">
        <text>ATP + protein L-histidine = ADP + protein N-phospho-L-histidine.</text>
        <dbReference type="EC" id="2.7.13.3"/>
    </reaction>
</comment>
<evidence type="ECO:0000313" key="16">
    <source>
        <dbReference type="Proteomes" id="UP000199473"/>
    </source>
</evidence>
<dbReference type="InterPro" id="IPR004358">
    <property type="entry name" value="Sig_transdc_His_kin-like_C"/>
</dbReference>
<evidence type="ECO:0000259" key="13">
    <source>
        <dbReference type="PROSITE" id="PS50109"/>
    </source>
</evidence>
<sequence length="456" mass="48929">MARSYSLIARLALWHAAIGIVSLGMGGVLLYHTVSEVVWNEHRRSIMASASDITERLQRDGVKGLSQPFPLETTRRFNSNSGSLMYVVLDPAGRQLGGSPGSERALPRFESESEPAPVFRTGRDGSHVWGGSEVIRTPDGPLTIQVAQDMDRSYVVLDDVPAAALRPVMTVLGAGALLLFLANVGLLLLMLRPLRVAAREAERIGHGGPPRLSRNGLPVEVAPLIDAVNGALDRLDDALEWQRGFSAEVAHELRTPLAVLHAELDLLGHDDVVARLKRDVQGLGQLVAELLEAAITAREPPMRDEIIDVVALAEEASRRIAAVAGAEGHDIRMLGAGGPVTIRGHAEAIGRALRNLMENAIAHSPAGAPVELRILPPRRGVVTIEVADQGSGVREGDMATIFRRHWRSGDTHRRGLGLGLWITERVVLAHGGTIAVRNESAGGAVFSIRLPVARQA</sequence>
<evidence type="ECO:0000256" key="9">
    <source>
        <dbReference type="ARBA" id="ARBA00023012"/>
    </source>
</evidence>
<accession>A0A1I3XGG9</accession>
<feature type="domain" description="HAMP" evidence="14">
    <location>
        <begin position="188"/>
        <end position="240"/>
    </location>
</feature>
<evidence type="ECO:0000256" key="3">
    <source>
        <dbReference type="ARBA" id="ARBA00012438"/>
    </source>
</evidence>
<dbReference type="RefSeq" id="WP_175533659.1">
    <property type="nucleotide sequence ID" value="NZ_FOSQ01000001.1"/>
</dbReference>
<evidence type="ECO:0000313" key="15">
    <source>
        <dbReference type="EMBL" id="SFK18459.1"/>
    </source>
</evidence>
<keyword evidence="7 15" id="KW-0418">Kinase</keyword>
<dbReference type="PANTHER" id="PTHR45436:SF15">
    <property type="entry name" value="SENSOR HISTIDINE KINASE CUSS"/>
    <property type="match status" value="1"/>
</dbReference>
<dbReference type="GO" id="GO:0000155">
    <property type="term" value="F:phosphorelay sensor kinase activity"/>
    <property type="evidence" value="ECO:0007669"/>
    <property type="project" value="InterPro"/>
</dbReference>
<evidence type="ECO:0000256" key="12">
    <source>
        <dbReference type="SAM" id="Phobius"/>
    </source>
</evidence>
<dbReference type="InterPro" id="IPR003594">
    <property type="entry name" value="HATPase_dom"/>
</dbReference>
<evidence type="ECO:0000256" key="4">
    <source>
        <dbReference type="ARBA" id="ARBA00022553"/>
    </source>
</evidence>
<evidence type="ECO:0000256" key="6">
    <source>
        <dbReference type="ARBA" id="ARBA00022692"/>
    </source>
</evidence>
<keyword evidence="6 12" id="KW-0812">Transmembrane</keyword>
<evidence type="ECO:0000256" key="8">
    <source>
        <dbReference type="ARBA" id="ARBA00022989"/>
    </source>
</evidence>
<evidence type="ECO:0000259" key="14">
    <source>
        <dbReference type="PROSITE" id="PS50885"/>
    </source>
</evidence>
<evidence type="ECO:0000256" key="1">
    <source>
        <dbReference type="ARBA" id="ARBA00000085"/>
    </source>
</evidence>
<dbReference type="CDD" id="cd00082">
    <property type="entry name" value="HisKA"/>
    <property type="match status" value="1"/>
</dbReference>
<dbReference type="CDD" id="cd00075">
    <property type="entry name" value="HATPase"/>
    <property type="match status" value="1"/>
</dbReference>
<evidence type="ECO:0000256" key="10">
    <source>
        <dbReference type="ARBA" id="ARBA00023136"/>
    </source>
</evidence>
<dbReference type="Gene3D" id="1.10.287.130">
    <property type="match status" value="1"/>
</dbReference>
<dbReference type="EC" id="2.7.13.3" evidence="3"/>
<dbReference type="InterPro" id="IPR003661">
    <property type="entry name" value="HisK_dim/P_dom"/>
</dbReference>
<name>A0A1I3XGG9_9PROT</name>
<evidence type="ECO:0000256" key="11">
    <source>
        <dbReference type="SAM" id="MobiDB-lite"/>
    </source>
</evidence>
<dbReference type="STRING" id="1123062.SAMN02745775_101273"/>
<keyword evidence="8 12" id="KW-1133">Transmembrane helix</keyword>
<dbReference type="SUPFAM" id="SSF47384">
    <property type="entry name" value="Homodimeric domain of signal transducing histidine kinase"/>
    <property type="match status" value="1"/>
</dbReference>
<dbReference type="AlphaFoldDB" id="A0A1I3XGG9"/>
<reference evidence="15 16" key="1">
    <citation type="submission" date="2016-10" db="EMBL/GenBank/DDBJ databases">
        <authorList>
            <person name="de Groot N.N."/>
        </authorList>
    </citation>
    <scope>NUCLEOTIDE SEQUENCE [LARGE SCALE GENOMIC DNA]</scope>
    <source>
        <strain evidence="15 16">DSM 19981</strain>
    </source>
</reference>
<evidence type="ECO:0000256" key="2">
    <source>
        <dbReference type="ARBA" id="ARBA00004141"/>
    </source>
</evidence>
<feature type="domain" description="Histidine kinase" evidence="13">
    <location>
        <begin position="248"/>
        <end position="454"/>
    </location>
</feature>
<dbReference type="Pfam" id="PF00512">
    <property type="entry name" value="HisKA"/>
    <property type="match status" value="1"/>
</dbReference>
<dbReference type="PANTHER" id="PTHR45436">
    <property type="entry name" value="SENSOR HISTIDINE KINASE YKOH"/>
    <property type="match status" value="1"/>
</dbReference>
<dbReference type="SMART" id="SM00388">
    <property type="entry name" value="HisKA"/>
    <property type="match status" value="1"/>
</dbReference>
<keyword evidence="4" id="KW-0597">Phosphoprotein</keyword>
<dbReference type="InterPro" id="IPR003660">
    <property type="entry name" value="HAMP_dom"/>
</dbReference>
<dbReference type="PRINTS" id="PR00344">
    <property type="entry name" value="BCTRLSENSOR"/>
</dbReference>
<keyword evidence="16" id="KW-1185">Reference proteome</keyword>
<dbReference type="Proteomes" id="UP000199473">
    <property type="component" value="Unassembled WGS sequence"/>
</dbReference>
<organism evidence="15 16">
    <name type="scientific">Falsiroseomonas stagni DSM 19981</name>
    <dbReference type="NCBI Taxonomy" id="1123062"/>
    <lineage>
        <taxon>Bacteria</taxon>
        <taxon>Pseudomonadati</taxon>
        <taxon>Pseudomonadota</taxon>
        <taxon>Alphaproteobacteria</taxon>
        <taxon>Acetobacterales</taxon>
        <taxon>Roseomonadaceae</taxon>
        <taxon>Falsiroseomonas</taxon>
    </lineage>
</organism>
<protein>
    <recommendedName>
        <fullName evidence="3">histidine kinase</fullName>
        <ecNumber evidence="3">2.7.13.3</ecNumber>
    </recommendedName>
</protein>
<dbReference type="PROSITE" id="PS50885">
    <property type="entry name" value="HAMP"/>
    <property type="match status" value="1"/>
</dbReference>
<dbReference type="SMART" id="SM00387">
    <property type="entry name" value="HATPase_c"/>
    <property type="match status" value="1"/>
</dbReference>
<evidence type="ECO:0000256" key="5">
    <source>
        <dbReference type="ARBA" id="ARBA00022679"/>
    </source>
</evidence>
<dbReference type="InterPro" id="IPR005467">
    <property type="entry name" value="His_kinase_dom"/>
</dbReference>
<dbReference type="Pfam" id="PF02518">
    <property type="entry name" value="HATPase_c"/>
    <property type="match status" value="1"/>
</dbReference>
<keyword evidence="5" id="KW-0808">Transferase</keyword>
<keyword evidence="9" id="KW-0902">Two-component regulatory system</keyword>
<feature type="region of interest" description="Disordered" evidence="11">
    <location>
        <begin position="95"/>
        <end position="123"/>
    </location>
</feature>
<dbReference type="Gene3D" id="3.30.565.10">
    <property type="entry name" value="Histidine kinase-like ATPase, C-terminal domain"/>
    <property type="match status" value="1"/>
</dbReference>
<proteinExistence type="predicted"/>
<gene>
    <name evidence="15" type="ORF">SAMN02745775_101273</name>
</gene>
<comment type="subcellular location">
    <subcellularLocation>
        <location evidence="2">Membrane</location>
        <topology evidence="2">Multi-pass membrane protein</topology>
    </subcellularLocation>
</comment>
<dbReference type="GO" id="GO:0005886">
    <property type="term" value="C:plasma membrane"/>
    <property type="evidence" value="ECO:0007669"/>
    <property type="project" value="TreeGrafter"/>
</dbReference>
<keyword evidence="10 12" id="KW-0472">Membrane</keyword>
<evidence type="ECO:0000256" key="7">
    <source>
        <dbReference type="ARBA" id="ARBA00022777"/>
    </source>
</evidence>
<dbReference type="SUPFAM" id="SSF55874">
    <property type="entry name" value="ATPase domain of HSP90 chaperone/DNA topoisomerase II/histidine kinase"/>
    <property type="match status" value="1"/>
</dbReference>
<dbReference type="PROSITE" id="PS50109">
    <property type="entry name" value="HIS_KIN"/>
    <property type="match status" value="1"/>
</dbReference>
<dbReference type="InterPro" id="IPR036097">
    <property type="entry name" value="HisK_dim/P_sf"/>
</dbReference>
<dbReference type="InterPro" id="IPR050428">
    <property type="entry name" value="TCS_sensor_his_kinase"/>
</dbReference>
<dbReference type="InterPro" id="IPR036890">
    <property type="entry name" value="HATPase_C_sf"/>
</dbReference>
<feature type="transmembrane region" description="Helical" evidence="12">
    <location>
        <begin position="168"/>
        <end position="191"/>
    </location>
</feature>
<dbReference type="EMBL" id="FOSQ01000001">
    <property type="protein sequence ID" value="SFK18459.1"/>
    <property type="molecule type" value="Genomic_DNA"/>
</dbReference>
<feature type="transmembrane region" description="Helical" evidence="12">
    <location>
        <begin position="12"/>
        <end position="34"/>
    </location>
</feature>